<evidence type="ECO:0000259" key="1">
    <source>
        <dbReference type="Pfam" id="PF00198"/>
    </source>
</evidence>
<dbReference type="InterPro" id="IPR001078">
    <property type="entry name" value="2-oxoacid_DH_actylTfrase"/>
</dbReference>
<evidence type="ECO:0000313" key="2">
    <source>
        <dbReference type="EMBL" id="KAI7730924.1"/>
    </source>
</evidence>
<keyword evidence="3" id="KW-1185">Reference proteome</keyword>
<proteinExistence type="predicted"/>
<sequence>IVCKTQFITRGFKREEDIYYSINDLVIKAAALALRSIVFKHDSVPCHHKSTLGCILAVGFAKKWVIPCSAAGEFMFVSDMSVTLSCDHRIIDGCT</sequence>
<gene>
    <name evidence="2" type="ORF">M8C21_007825</name>
</gene>
<feature type="non-terminal residue" evidence="2">
    <location>
        <position position="1"/>
    </location>
</feature>
<dbReference type="InterPro" id="IPR023213">
    <property type="entry name" value="CAT-like_dom_sf"/>
</dbReference>
<comment type="caution">
    <text evidence="2">The sequence shown here is derived from an EMBL/GenBank/DDBJ whole genome shotgun (WGS) entry which is preliminary data.</text>
</comment>
<accession>A0AAD5BYR3</accession>
<protein>
    <recommendedName>
        <fullName evidence="1">2-oxoacid dehydrogenase acyltransferase catalytic domain-containing protein</fullName>
    </recommendedName>
</protein>
<dbReference type="SUPFAM" id="SSF52777">
    <property type="entry name" value="CoA-dependent acyltransferases"/>
    <property type="match status" value="1"/>
</dbReference>
<evidence type="ECO:0000313" key="3">
    <source>
        <dbReference type="Proteomes" id="UP001206925"/>
    </source>
</evidence>
<dbReference type="Pfam" id="PF00198">
    <property type="entry name" value="2-oxoacid_dh"/>
    <property type="match status" value="1"/>
</dbReference>
<reference evidence="2" key="1">
    <citation type="submission" date="2022-06" db="EMBL/GenBank/DDBJ databases">
        <title>Uncovering the hologenomic basis of an extraordinary plant invasion.</title>
        <authorList>
            <person name="Bieker V.C."/>
            <person name="Martin M.D."/>
            <person name="Gilbert T."/>
            <person name="Hodgins K."/>
            <person name="Battlay P."/>
            <person name="Petersen B."/>
            <person name="Wilson J."/>
        </authorList>
    </citation>
    <scope>NUCLEOTIDE SEQUENCE</scope>
    <source>
        <strain evidence="2">AA19_3_7</strain>
        <tissue evidence="2">Leaf</tissue>
    </source>
</reference>
<dbReference type="Proteomes" id="UP001206925">
    <property type="component" value="Unassembled WGS sequence"/>
</dbReference>
<organism evidence="2 3">
    <name type="scientific">Ambrosia artemisiifolia</name>
    <name type="common">Common ragweed</name>
    <dbReference type="NCBI Taxonomy" id="4212"/>
    <lineage>
        <taxon>Eukaryota</taxon>
        <taxon>Viridiplantae</taxon>
        <taxon>Streptophyta</taxon>
        <taxon>Embryophyta</taxon>
        <taxon>Tracheophyta</taxon>
        <taxon>Spermatophyta</taxon>
        <taxon>Magnoliopsida</taxon>
        <taxon>eudicotyledons</taxon>
        <taxon>Gunneridae</taxon>
        <taxon>Pentapetalae</taxon>
        <taxon>asterids</taxon>
        <taxon>campanulids</taxon>
        <taxon>Asterales</taxon>
        <taxon>Asteraceae</taxon>
        <taxon>Asteroideae</taxon>
        <taxon>Heliantheae alliance</taxon>
        <taxon>Heliantheae</taxon>
        <taxon>Ambrosia</taxon>
    </lineage>
</organism>
<dbReference type="AlphaFoldDB" id="A0AAD5BYR3"/>
<dbReference type="GO" id="GO:0016746">
    <property type="term" value="F:acyltransferase activity"/>
    <property type="evidence" value="ECO:0007669"/>
    <property type="project" value="InterPro"/>
</dbReference>
<dbReference type="Gene3D" id="3.30.559.10">
    <property type="entry name" value="Chloramphenicol acetyltransferase-like domain"/>
    <property type="match status" value="1"/>
</dbReference>
<dbReference type="EMBL" id="JAMZMK010010590">
    <property type="protein sequence ID" value="KAI7730924.1"/>
    <property type="molecule type" value="Genomic_DNA"/>
</dbReference>
<feature type="domain" description="2-oxoacid dehydrogenase acyltransferase catalytic" evidence="1">
    <location>
        <begin position="54"/>
        <end position="94"/>
    </location>
</feature>
<name>A0AAD5BYR3_AMBAR</name>